<reference evidence="11 12" key="1">
    <citation type="journal article" date="2023" name="Plants (Basel)">
        <title>Bridging the Gap: Combining Genomics and Transcriptomics Approaches to Understand Stylosanthes scabra, an Orphan Legume from the Brazilian Caatinga.</title>
        <authorList>
            <person name="Ferreira-Neto J.R.C."/>
            <person name="da Silva M.D."/>
            <person name="Binneck E."/>
            <person name="de Melo N.F."/>
            <person name="da Silva R.H."/>
            <person name="de Melo A.L.T.M."/>
            <person name="Pandolfi V."/>
            <person name="Bustamante F.O."/>
            <person name="Brasileiro-Vidal A.C."/>
            <person name="Benko-Iseppon A.M."/>
        </authorList>
    </citation>
    <scope>NUCLEOTIDE SEQUENCE [LARGE SCALE GENOMIC DNA]</scope>
    <source>
        <tissue evidence="11">Leaves</tissue>
    </source>
</reference>
<keyword evidence="5" id="KW-0278">Fertilization</keyword>
<sequence>MASTQTLLMNIILLSLVAALSSSTSMVEARPVMTNPNSAATTPLASRMKLLGSNCWESLFELQSCSGEIIMFFMNGETSLGEGCCEAILVVGRECWPSVVSSLGFTAEETDILQGFCDKEVSHSPPPAI</sequence>
<dbReference type="InterPro" id="IPR044711">
    <property type="entry name" value="EC11-15"/>
</dbReference>
<proteinExistence type="inferred from homology"/>
<evidence type="ECO:0000256" key="5">
    <source>
        <dbReference type="ARBA" id="ARBA00023279"/>
    </source>
</evidence>
<evidence type="ECO:0000259" key="10">
    <source>
        <dbReference type="Pfam" id="PF05617"/>
    </source>
</evidence>
<keyword evidence="3" id="KW-0964">Secreted</keyword>
<dbReference type="PANTHER" id="PTHR35293">
    <property type="entry name" value="EGG CELL-SECRETED PROTEIN 1.5"/>
    <property type="match status" value="1"/>
</dbReference>
<keyword evidence="6" id="KW-0968">Cytoplasmic vesicle</keyword>
<dbReference type="Proteomes" id="UP001341840">
    <property type="component" value="Unassembled WGS sequence"/>
</dbReference>
<evidence type="ECO:0000256" key="2">
    <source>
        <dbReference type="ARBA" id="ARBA00004613"/>
    </source>
</evidence>
<evidence type="ECO:0000256" key="9">
    <source>
        <dbReference type="SAM" id="SignalP"/>
    </source>
</evidence>
<gene>
    <name evidence="11" type="ORF">PIB30_016805</name>
</gene>
<protein>
    <recommendedName>
        <fullName evidence="10">Prolamin-like domain-containing protein</fullName>
    </recommendedName>
</protein>
<dbReference type="InterPro" id="IPR008502">
    <property type="entry name" value="Prolamin-like"/>
</dbReference>
<evidence type="ECO:0000256" key="4">
    <source>
        <dbReference type="ARBA" id="ARBA00022729"/>
    </source>
</evidence>
<feature type="signal peptide" evidence="9">
    <location>
        <begin position="1"/>
        <end position="29"/>
    </location>
</feature>
<name>A0ABU6S7Q3_9FABA</name>
<dbReference type="Pfam" id="PF05617">
    <property type="entry name" value="Prolamin_like"/>
    <property type="match status" value="1"/>
</dbReference>
<evidence type="ECO:0000256" key="7">
    <source>
        <dbReference type="ARBA" id="ARBA00034457"/>
    </source>
</evidence>
<feature type="domain" description="Prolamin-like" evidence="10">
    <location>
        <begin position="54"/>
        <end position="118"/>
    </location>
</feature>
<feature type="chain" id="PRO_5046080334" description="Prolamin-like domain-containing protein" evidence="9">
    <location>
        <begin position="30"/>
        <end position="129"/>
    </location>
</feature>
<keyword evidence="12" id="KW-1185">Reference proteome</keyword>
<evidence type="ECO:0000256" key="1">
    <source>
        <dbReference type="ARBA" id="ARBA00004541"/>
    </source>
</evidence>
<evidence type="ECO:0000256" key="8">
    <source>
        <dbReference type="ARBA" id="ARBA00034484"/>
    </source>
</evidence>
<comment type="function">
    <text evidence="7">Involved in the regulation of gamete interactions during the double fertilization and to prevent multiple-pollen tube attraction; mediates the redistribution of the gamete fusogen HAP2/GCS1 to the cell surface after secretion upon sperm arrival.</text>
</comment>
<comment type="similarity">
    <text evidence="8">Belongs to the plant egg cell-secreted peptide family.</text>
</comment>
<evidence type="ECO:0000313" key="11">
    <source>
        <dbReference type="EMBL" id="MED6132163.1"/>
    </source>
</evidence>
<dbReference type="PANTHER" id="PTHR35293:SF1">
    <property type="entry name" value="EGG CELL-SECRETED PROTEIN 1.5"/>
    <property type="match status" value="1"/>
</dbReference>
<accession>A0ABU6S7Q3</accession>
<evidence type="ECO:0000256" key="3">
    <source>
        <dbReference type="ARBA" id="ARBA00022525"/>
    </source>
</evidence>
<evidence type="ECO:0000313" key="12">
    <source>
        <dbReference type="Proteomes" id="UP001341840"/>
    </source>
</evidence>
<dbReference type="EMBL" id="JASCZI010060463">
    <property type="protein sequence ID" value="MED6132163.1"/>
    <property type="molecule type" value="Genomic_DNA"/>
</dbReference>
<evidence type="ECO:0000256" key="6">
    <source>
        <dbReference type="ARBA" id="ARBA00023329"/>
    </source>
</evidence>
<organism evidence="11 12">
    <name type="scientific">Stylosanthes scabra</name>
    <dbReference type="NCBI Taxonomy" id="79078"/>
    <lineage>
        <taxon>Eukaryota</taxon>
        <taxon>Viridiplantae</taxon>
        <taxon>Streptophyta</taxon>
        <taxon>Embryophyta</taxon>
        <taxon>Tracheophyta</taxon>
        <taxon>Spermatophyta</taxon>
        <taxon>Magnoliopsida</taxon>
        <taxon>eudicotyledons</taxon>
        <taxon>Gunneridae</taxon>
        <taxon>Pentapetalae</taxon>
        <taxon>rosids</taxon>
        <taxon>fabids</taxon>
        <taxon>Fabales</taxon>
        <taxon>Fabaceae</taxon>
        <taxon>Papilionoideae</taxon>
        <taxon>50 kb inversion clade</taxon>
        <taxon>dalbergioids sensu lato</taxon>
        <taxon>Dalbergieae</taxon>
        <taxon>Pterocarpus clade</taxon>
        <taxon>Stylosanthes</taxon>
    </lineage>
</organism>
<comment type="caution">
    <text evidence="11">The sequence shown here is derived from an EMBL/GenBank/DDBJ whole genome shotgun (WGS) entry which is preliminary data.</text>
</comment>
<keyword evidence="4 9" id="KW-0732">Signal</keyword>
<comment type="subcellular location">
    <subcellularLocation>
        <location evidence="1">Cytoplasmic vesicle</location>
    </subcellularLocation>
    <subcellularLocation>
        <location evidence="2">Secreted</location>
    </subcellularLocation>
</comment>